<gene>
    <name evidence="1" type="ORF">V6N11_018598</name>
</gene>
<reference evidence="1 2" key="1">
    <citation type="journal article" date="2024" name="G3 (Bethesda)">
        <title>Genome assembly of Hibiscus sabdariffa L. provides insights into metabolisms of medicinal natural products.</title>
        <authorList>
            <person name="Kim T."/>
        </authorList>
    </citation>
    <scope>NUCLEOTIDE SEQUENCE [LARGE SCALE GENOMIC DNA]</scope>
    <source>
        <strain evidence="1">TK-2024</strain>
        <tissue evidence="1">Old leaves</tissue>
    </source>
</reference>
<keyword evidence="2" id="KW-1185">Reference proteome</keyword>
<dbReference type="Proteomes" id="UP001396334">
    <property type="component" value="Unassembled WGS sequence"/>
</dbReference>
<protein>
    <submittedName>
        <fullName evidence="1">Uncharacterized protein</fullName>
    </submittedName>
</protein>
<evidence type="ECO:0000313" key="2">
    <source>
        <dbReference type="Proteomes" id="UP001396334"/>
    </source>
</evidence>
<sequence length="110" mass="12198">MVFKETIFPFHYVTDFNVVINPFHDVSLSRFVHDDGSFFGSSALIVSLEVSNMLPADGHLCIDNDVVTDIIHEPIIEIKAHVPEDNVVSQDNDVSDNILDVVVSESVSQV</sequence>
<organism evidence="1 2">
    <name type="scientific">Hibiscus sabdariffa</name>
    <name type="common">roselle</name>
    <dbReference type="NCBI Taxonomy" id="183260"/>
    <lineage>
        <taxon>Eukaryota</taxon>
        <taxon>Viridiplantae</taxon>
        <taxon>Streptophyta</taxon>
        <taxon>Embryophyta</taxon>
        <taxon>Tracheophyta</taxon>
        <taxon>Spermatophyta</taxon>
        <taxon>Magnoliopsida</taxon>
        <taxon>eudicotyledons</taxon>
        <taxon>Gunneridae</taxon>
        <taxon>Pentapetalae</taxon>
        <taxon>rosids</taxon>
        <taxon>malvids</taxon>
        <taxon>Malvales</taxon>
        <taxon>Malvaceae</taxon>
        <taxon>Malvoideae</taxon>
        <taxon>Hibiscus</taxon>
    </lineage>
</organism>
<name>A0ABR2N8C7_9ROSI</name>
<accession>A0ABR2N8C7</accession>
<proteinExistence type="predicted"/>
<comment type="caution">
    <text evidence="1">The sequence shown here is derived from an EMBL/GenBank/DDBJ whole genome shotgun (WGS) entry which is preliminary data.</text>
</comment>
<dbReference type="EMBL" id="JBBPBN010000214">
    <property type="protein sequence ID" value="KAK8972409.1"/>
    <property type="molecule type" value="Genomic_DNA"/>
</dbReference>
<evidence type="ECO:0000313" key="1">
    <source>
        <dbReference type="EMBL" id="KAK8972409.1"/>
    </source>
</evidence>